<keyword evidence="2" id="KW-0732">Signal</keyword>
<dbReference type="RefSeq" id="WP_138286463.1">
    <property type="nucleotide sequence ID" value="NZ_CP058350.1"/>
</dbReference>
<dbReference type="EMBL" id="CP058350">
    <property type="protein sequence ID" value="QLF70901.1"/>
    <property type="molecule type" value="Genomic_DNA"/>
</dbReference>
<dbReference type="Proteomes" id="UP000308530">
    <property type="component" value="Chromosome"/>
</dbReference>
<feature type="region of interest" description="Disordered" evidence="1">
    <location>
        <begin position="50"/>
        <end position="78"/>
    </location>
</feature>
<sequence length="134" mass="15328">MTGILRKAGIAALVSLMAVTGVAPTASADSFGWGVYIGGGGPHIEFRDGPRHWDRHGDRHRDRHDDRRWDRHDDRRARGECRPHDAIEKARWTGLRRARIHDVTPRRVVISGFRHGDFDRMVFANVRGCPVIRY</sequence>
<feature type="signal peptide" evidence="2">
    <location>
        <begin position="1"/>
        <end position="28"/>
    </location>
</feature>
<accession>A0ABX6QQI3</accession>
<proteinExistence type="predicted"/>
<evidence type="ECO:0000313" key="4">
    <source>
        <dbReference type="Proteomes" id="UP000308530"/>
    </source>
</evidence>
<reference evidence="3 4" key="1">
    <citation type="submission" date="2020-06" db="EMBL/GenBank/DDBJ databases">
        <title>Genome sequence of Rhizobium sp strain ADMK78.</title>
        <authorList>
            <person name="Rahi P."/>
        </authorList>
    </citation>
    <scope>NUCLEOTIDE SEQUENCE [LARGE SCALE GENOMIC DNA]</scope>
    <source>
        <strain evidence="3 4">ADMK78</strain>
    </source>
</reference>
<feature type="chain" id="PRO_5045933736" evidence="2">
    <location>
        <begin position="29"/>
        <end position="134"/>
    </location>
</feature>
<keyword evidence="4" id="KW-1185">Reference proteome</keyword>
<name>A0ABX6QQI3_9HYPH</name>
<evidence type="ECO:0000256" key="1">
    <source>
        <dbReference type="SAM" id="MobiDB-lite"/>
    </source>
</evidence>
<evidence type="ECO:0000256" key="2">
    <source>
        <dbReference type="SAM" id="SignalP"/>
    </source>
</evidence>
<protein>
    <submittedName>
        <fullName evidence="3">Uncharacterized protein</fullName>
    </submittedName>
</protein>
<gene>
    <name evidence="3" type="ORF">FE840_015865</name>
</gene>
<organism evidence="3 4">
    <name type="scientific">Peteryoungia desertarenae</name>
    <dbReference type="NCBI Taxonomy" id="1813451"/>
    <lineage>
        <taxon>Bacteria</taxon>
        <taxon>Pseudomonadati</taxon>
        <taxon>Pseudomonadota</taxon>
        <taxon>Alphaproteobacteria</taxon>
        <taxon>Hyphomicrobiales</taxon>
        <taxon>Rhizobiaceae</taxon>
        <taxon>Peteryoungia</taxon>
    </lineage>
</organism>
<evidence type="ECO:0000313" key="3">
    <source>
        <dbReference type="EMBL" id="QLF70901.1"/>
    </source>
</evidence>